<dbReference type="SUPFAM" id="SSF81452">
    <property type="entry name" value="Cytochrome c oxidase subunit III-like"/>
    <property type="match status" value="1"/>
</dbReference>
<dbReference type="InterPro" id="IPR024791">
    <property type="entry name" value="Cyt_c/ubiquinol_Oxase_su3"/>
</dbReference>
<dbReference type="Pfam" id="PF00510">
    <property type="entry name" value="COX3"/>
    <property type="match status" value="1"/>
</dbReference>
<organism evidence="9 10">
    <name type="scientific">Roseateles agri</name>
    <dbReference type="NCBI Taxonomy" id="3098619"/>
    <lineage>
        <taxon>Bacteria</taxon>
        <taxon>Pseudomonadati</taxon>
        <taxon>Pseudomonadota</taxon>
        <taxon>Betaproteobacteria</taxon>
        <taxon>Burkholderiales</taxon>
        <taxon>Sphaerotilaceae</taxon>
        <taxon>Roseateles</taxon>
    </lineage>
</organism>
<dbReference type="InterPro" id="IPR013833">
    <property type="entry name" value="Cyt_c_oxidase_su3_a-hlx"/>
</dbReference>
<dbReference type="PANTHER" id="PTHR11403">
    <property type="entry name" value="CYTOCHROME C OXIDASE SUBUNIT III"/>
    <property type="match status" value="1"/>
</dbReference>
<evidence type="ECO:0000256" key="2">
    <source>
        <dbReference type="ARBA" id="ARBA00010581"/>
    </source>
</evidence>
<reference evidence="9 10" key="1">
    <citation type="submission" date="2023-11" db="EMBL/GenBank/DDBJ databases">
        <title>Paucibacter sp. nov., isolated from fresh soil in Korea.</title>
        <authorList>
            <person name="Le N.T.T."/>
        </authorList>
    </citation>
    <scope>NUCLEOTIDE SEQUENCE [LARGE SCALE GENOMIC DNA]</scope>
    <source>
        <strain evidence="9 10">R3-3</strain>
    </source>
</reference>
<keyword evidence="3 6" id="KW-0812">Transmembrane</keyword>
<evidence type="ECO:0000256" key="6">
    <source>
        <dbReference type="RuleBase" id="RU003376"/>
    </source>
</evidence>
<dbReference type="PANTHER" id="PTHR11403:SF6">
    <property type="entry name" value="NITRIC OXIDE REDUCTASE SUBUNIT E"/>
    <property type="match status" value="1"/>
</dbReference>
<dbReference type="RefSeq" id="WP_320425674.1">
    <property type="nucleotide sequence ID" value="NZ_JAXCLA010000008.1"/>
</dbReference>
<keyword evidence="10" id="KW-1185">Reference proteome</keyword>
<dbReference type="Gene3D" id="1.20.120.80">
    <property type="entry name" value="Cytochrome c oxidase, subunit III, four-helix bundle"/>
    <property type="match status" value="1"/>
</dbReference>
<evidence type="ECO:0000256" key="5">
    <source>
        <dbReference type="ARBA" id="ARBA00023136"/>
    </source>
</evidence>
<feature type="domain" description="Heme-copper oxidase subunit III family profile" evidence="8">
    <location>
        <begin position="1"/>
        <end position="196"/>
    </location>
</feature>
<comment type="caution">
    <text evidence="9">The sequence shown here is derived from an EMBL/GenBank/DDBJ whole genome shotgun (WGS) entry which is preliminary data.</text>
</comment>
<dbReference type="Proteomes" id="UP001285263">
    <property type="component" value="Unassembled WGS sequence"/>
</dbReference>
<keyword evidence="4 7" id="KW-1133">Transmembrane helix</keyword>
<dbReference type="InterPro" id="IPR035973">
    <property type="entry name" value="Cyt_c_oxidase_su3-like_sf"/>
</dbReference>
<evidence type="ECO:0000256" key="1">
    <source>
        <dbReference type="ARBA" id="ARBA00004141"/>
    </source>
</evidence>
<feature type="transmembrane region" description="Helical" evidence="7">
    <location>
        <begin position="173"/>
        <end position="195"/>
    </location>
</feature>
<feature type="transmembrane region" description="Helical" evidence="7">
    <location>
        <begin position="20"/>
        <end position="39"/>
    </location>
</feature>
<evidence type="ECO:0000256" key="3">
    <source>
        <dbReference type="ARBA" id="ARBA00022692"/>
    </source>
</evidence>
<feature type="transmembrane region" description="Helical" evidence="7">
    <location>
        <begin position="59"/>
        <end position="80"/>
    </location>
</feature>
<feature type="transmembrane region" description="Helical" evidence="7">
    <location>
        <begin position="135"/>
        <end position="161"/>
    </location>
</feature>
<evidence type="ECO:0000256" key="7">
    <source>
        <dbReference type="SAM" id="Phobius"/>
    </source>
</evidence>
<evidence type="ECO:0000259" key="8">
    <source>
        <dbReference type="PROSITE" id="PS50253"/>
    </source>
</evidence>
<dbReference type="PROSITE" id="PS50253">
    <property type="entry name" value="COX3"/>
    <property type="match status" value="1"/>
</dbReference>
<comment type="subcellular location">
    <subcellularLocation>
        <location evidence="6">Cell membrane</location>
        <topology evidence="6">Multi-pass membrane protein</topology>
    </subcellularLocation>
    <subcellularLocation>
        <location evidence="1">Membrane</location>
        <topology evidence="1">Multi-pass membrane protein</topology>
    </subcellularLocation>
</comment>
<comment type="similarity">
    <text evidence="2 6">Belongs to the cytochrome c oxidase subunit 3 family.</text>
</comment>
<proteinExistence type="inferred from homology"/>
<sequence length="198" mass="21212">MSSTPALEPSPDAAATARFGMWLFLASEILFFGVVLFVYGIARGRSPAGFQAAGARTDLLLGTVNTGLLLTSSLAVALAAEGSAVLARRGFAAAALLGGSFLAIKGIEYHREWVEGLFPGPDFALADVPGAELFFTWYFVATSLHALHLAIGIGLCLLLAAQPALRLRWRTGVALYWHFVDLVWIFLYPLIYLVGARP</sequence>
<protein>
    <submittedName>
        <fullName evidence="9">Cytochrome c oxidase subunit 3</fullName>
    </submittedName>
</protein>
<dbReference type="EMBL" id="JAXCLA010000008">
    <property type="protein sequence ID" value="MDY0747719.1"/>
    <property type="molecule type" value="Genomic_DNA"/>
</dbReference>
<name>A0ABU5DR28_9BURK</name>
<evidence type="ECO:0000256" key="4">
    <source>
        <dbReference type="ARBA" id="ARBA00022989"/>
    </source>
</evidence>
<accession>A0ABU5DR28</accession>
<dbReference type="InterPro" id="IPR000298">
    <property type="entry name" value="Cyt_c_oxidase-like_su3"/>
</dbReference>
<keyword evidence="5 7" id="KW-0472">Membrane</keyword>
<gene>
    <name evidence="9" type="ORF">SNE35_24665</name>
</gene>
<evidence type="ECO:0000313" key="9">
    <source>
        <dbReference type="EMBL" id="MDY0747719.1"/>
    </source>
</evidence>
<evidence type="ECO:0000313" key="10">
    <source>
        <dbReference type="Proteomes" id="UP001285263"/>
    </source>
</evidence>